<evidence type="ECO:0000313" key="1">
    <source>
        <dbReference type="EMBL" id="VVD84792.1"/>
    </source>
</evidence>
<dbReference type="NCBIfam" id="TIGR02554">
    <property type="entry name" value="PrgH"/>
    <property type="match status" value="1"/>
</dbReference>
<dbReference type="Gene3D" id="3.30.300.170">
    <property type="match status" value="1"/>
</dbReference>
<sequence>MGDEDAHEMSSAELPRAMLRLLNGPLRGCEFPLLTGVSLFVVGPSDPLLDRGWQTEMPTNAVFIPMDDPGDNFEVLIDVEDHPGIHIRVLHDHDCSVFAVGPEQVVNVGNMRVAIRPWLDAWSEVALQAERSGHTGKDLRGGAGAFKRGMVLASVISVTVVLATIVYQRLETAPRRQAKDVANALRIDEARYQVLGSRKGDVYIVARQSDDAARMRRAVSKTPYAASVRVVGEDDERKRIVAWLDGADFGIALFQLHFDDACHPALWVSRERSDISLRNIRRVNDGLKARFPYVEEVRVIGFSDVDVLQQAEEGMSRQALPYSMTRSADGVTFHVVATLDDIQLQRMQQFTGEFARRWGTRYVRFSVDLADDPLKNRSYRYGGGGYVKNGPAHWNFVRNLH</sequence>
<accession>A0A5E4TBX2</accession>
<dbReference type="Gene3D" id="2.60.200.20">
    <property type="match status" value="1"/>
</dbReference>
<organism evidence="1 2">
    <name type="scientific">Pandoraea terrae</name>
    <dbReference type="NCBI Taxonomy" id="1537710"/>
    <lineage>
        <taxon>Bacteria</taxon>
        <taxon>Pseudomonadati</taxon>
        <taxon>Pseudomonadota</taxon>
        <taxon>Betaproteobacteria</taxon>
        <taxon>Burkholderiales</taxon>
        <taxon>Burkholderiaceae</taxon>
        <taxon>Pandoraea</taxon>
    </lineage>
</organism>
<proteinExistence type="predicted"/>
<dbReference type="OrthoDB" id="9035799at2"/>
<dbReference type="Proteomes" id="UP000414233">
    <property type="component" value="Unassembled WGS sequence"/>
</dbReference>
<dbReference type="RefSeq" id="WP_150696189.1">
    <property type="nucleotide sequence ID" value="NZ_CABPRZ010000004.1"/>
</dbReference>
<dbReference type="GO" id="GO:0016020">
    <property type="term" value="C:membrane"/>
    <property type="evidence" value="ECO:0007669"/>
    <property type="project" value="InterPro"/>
</dbReference>
<dbReference type="Gene3D" id="3.30.70.1770">
    <property type="match status" value="1"/>
</dbReference>
<dbReference type="InterPro" id="IPR019029">
    <property type="entry name" value="T3SS_PrgH/EprH-like"/>
</dbReference>
<dbReference type="Gene3D" id="3.30.70.1780">
    <property type="match status" value="1"/>
</dbReference>
<dbReference type="Pfam" id="PF09480">
    <property type="entry name" value="PrgH"/>
    <property type="match status" value="1"/>
</dbReference>
<name>A0A5E4TBX2_9BURK</name>
<protein>
    <recommendedName>
        <fullName evidence="3">Type III secretion system protein PrgH</fullName>
    </recommendedName>
</protein>
<reference evidence="1 2" key="1">
    <citation type="submission" date="2019-08" db="EMBL/GenBank/DDBJ databases">
        <authorList>
            <person name="Peeters C."/>
        </authorList>
    </citation>
    <scope>NUCLEOTIDE SEQUENCE [LARGE SCALE GENOMIC DNA]</scope>
    <source>
        <strain evidence="1 2">LMG 30175</strain>
    </source>
</reference>
<dbReference type="InterPro" id="IPR013387">
    <property type="entry name" value="T3SS_PrgH/EprH"/>
</dbReference>
<dbReference type="AlphaFoldDB" id="A0A5E4TBX2"/>
<gene>
    <name evidence="1" type="ORF">PTE30175_01244</name>
</gene>
<evidence type="ECO:0000313" key="2">
    <source>
        <dbReference type="Proteomes" id="UP000414233"/>
    </source>
</evidence>
<evidence type="ECO:0008006" key="3">
    <source>
        <dbReference type="Google" id="ProtNLM"/>
    </source>
</evidence>
<keyword evidence="2" id="KW-1185">Reference proteome</keyword>
<dbReference type="EMBL" id="CABPRZ010000004">
    <property type="protein sequence ID" value="VVD84792.1"/>
    <property type="molecule type" value="Genomic_DNA"/>
</dbReference>